<keyword evidence="9" id="KW-1185">Reference proteome</keyword>
<feature type="domain" description="Acyl-CoA dehydrogenase/oxidase C-terminal" evidence="6">
    <location>
        <begin position="248"/>
        <end position="365"/>
    </location>
</feature>
<evidence type="ECO:0000256" key="2">
    <source>
        <dbReference type="ARBA" id="ARBA00009347"/>
    </source>
</evidence>
<dbReference type="InterPro" id="IPR046373">
    <property type="entry name" value="Acyl-CoA_Oxase/DH_mid-dom_sf"/>
</dbReference>
<dbReference type="Pfam" id="PF00441">
    <property type="entry name" value="Acyl-CoA_dh_1"/>
    <property type="match status" value="1"/>
</dbReference>
<dbReference type="EMBL" id="WBSL01000005">
    <property type="protein sequence ID" value="MPY67346.1"/>
    <property type="molecule type" value="Genomic_DNA"/>
</dbReference>
<dbReference type="Pfam" id="PF02771">
    <property type="entry name" value="Acyl-CoA_dh_N"/>
    <property type="match status" value="1"/>
</dbReference>
<evidence type="ECO:0000259" key="7">
    <source>
        <dbReference type="Pfam" id="PF02771"/>
    </source>
</evidence>
<feature type="region of interest" description="Disordered" evidence="5">
    <location>
        <begin position="1"/>
        <end position="30"/>
    </location>
</feature>
<dbReference type="GO" id="GO:0006552">
    <property type="term" value="P:L-leucine catabolic process"/>
    <property type="evidence" value="ECO:0007669"/>
    <property type="project" value="TreeGrafter"/>
</dbReference>
<dbReference type="InterPro" id="IPR009075">
    <property type="entry name" value="AcylCo_DH/oxidase_C"/>
</dbReference>
<dbReference type="Gene3D" id="1.20.140.10">
    <property type="entry name" value="Butyryl-CoA Dehydrogenase, subunit A, domain 3"/>
    <property type="match status" value="1"/>
</dbReference>
<evidence type="ECO:0000256" key="1">
    <source>
        <dbReference type="ARBA" id="ARBA00001974"/>
    </source>
</evidence>
<keyword evidence="4" id="KW-0274">FAD</keyword>
<dbReference type="Gene3D" id="2.40.110.10">
    <property type="entry name" value="Butyryl-CoA Dehydrogenase, subunit A, domain 2"/>
    <property type="match status" value="1"/>
</dbReference>
<name>A0A7X1TSD9_9DEIO</name>
<proteinExistence type="inferred from homology"/>
<dbReference type="InterPro" id="IPR037069">
    <property type="entry name" value="AcylCoA_DH/ox_N_sf"/>
</dbReference>
<evidence type="ECO:0000256" key="4">
    <source>
        <dbReference type="ARBA" id="ARBA00022827"/>
    </source>
</evidence>
<evidence type="ECO:0000313" key="8">
    <source>
        <dbReference type="EMBL" id="MPY67346.1"/>
    </source>
</evidence>
<dbReference type="AlphaFoldDB" id="A0A7X1TSD9"/>
<dbReference type="GO" id="GO:0050660">
    <property type="term" value="F:flavin adenine dinucleotide binding"/>
    <property type="evidence" value="ECO:0007669"/>
    <property type="project" value="InterPro"/>
</dbReference>
<dbReference type="Gene3D" id="1.10.540.10">
    <property type="entry name" value="Acyl-CoA dehydrogenase/oxidase, N-terminal domain"/>
    <property type="match status" value="1"/>
</dbReference>
<evidence type="ECO:0000259" key="6">
    <source>
        <dbReference type="Pfam" id="PF00441"/>
    </source>
</evidence>
<dbReference type="PANTHER" id="PTHR43884:SF12">
    <property type="entry name" value="ISOVALERYL-COA DEHYDROGENASE, MITOCHONDRIAL-RELATED"/>
    <property type="match status" value="1"/>
</dbReference>
<feature type="compositionally biased region" description="Pro residues" evidence="5">
    <location>
        <begin position="1"/>
        <end position="10"/>
    </location>
</feature>
<sequence length="396" mass="41402">MGHSPPPAASPTPYRAGVTDRTSGAPQRPDAAFAGLPAAVAAALEGEAAARDADGAFPAASFQALQGAGLLTAPLPASLGGRDVGGEALLRLLRQIGRASLAVGRVYEGHVNALGLIQRYGTPAQLARAARDAHAGELFGVWNTEDGPGLRLVRAAEGLTLTGGKTFASGLGHVTRPLLPAEAEGGRVMVLLPTGREPGTPDHAFWQPLGMRATVSGRVDYTGAQVREEDLIGQPGDYYRQPEFGGGALRFLAVQLGGADAVVASARAVLRGLGRAGDDVQRLRFAEVAVRLEAAWQLTREAQRRMDALPDGADPAPLLAYVALARTATEDACLLAAEAAERAVGARGLLAPWPTERLLRDLRMYLRQPAPDAARLAVGAWLLDAPEDRNSPWEEG</sequence>
<dbReference type="GO" id="GO:0008470">
    <property type="term" value="F:3-methylbutanoyl-CoA dehydrogenase activity"/>
    <property type="evidence" value="ECO:0007669"/>
    <property type="project" value="TreeGrafter"/>
</dbReference>
<dbReference type="Proteomes" id="UP000484842">
    <property type="component" value="Unassembled WGS sequence"/>
</dbReference>
<evidence type="ECO:0000313" key="9">
    <source>
        <dbReference type="Proteomes" id="UP000484842"/>
    </source>
</evidence>
<accession>A0A7X1TSD9</accession>
<dbReference type="SUPFAM" id="SSF47203">
    <property type="entry name" value="Acyl-CoA dehydrogenase C-terminal domain-like"/>
    <property type="match status" value="1"/>
</dbReference>
<dbReference type="PANTHER" id="PTHR43884">
    <property type="entry name" value="ACYL-COA DEHYDROGENASE"/>
    <property type="match status" value="1"/>
</dbReference>
<feature type="domain" description="Acyl-CoA dehydrogenase/oxidase N-terminal" evidence="7">
    <location>
        <begin position="41"/>
        <end position="132"/>
    </location>
</feature>
<reference evidence="8 9" key="1">
    <citation type="submission" date="2019-10" db="EMBL/GenBank/DDBJ databases">
        <title>Deinococcus sp. isolated from soil.</title>
        <authorList>
            <person name="Li Y."/>
            <person name="Wang J."/>
        </authorList>
    </citation>
    <scope>NUCLEOTIDE SEQUENCE [LARGE SCALE GENOMIC DNA]</scope>
    <source>
        <strain evidence="8 9">SDU3-2</strain>
    </source>
</reference>
<organism evidence="8 9">
    <name type="scientific">Deinococcus terrestris</name>
    <dbReference type="NCBI Taxonomy" id="2651870"/>
    <lineage>
        <taxon>Bacteria</taxon>
        <taxon>Thermotogati</taxon>
        <taxon>Deinococcota</taxon>
        <taxon>Deinococci</taxon>
        <taxon>Deinococcales</taxon>
        <taxon>Deinococcaceae</taxon>
        <taxon>Deinococcus</taxon>
    </lineage>
</organism>
<keyword evidence="3" id="KW-0285">Flavoprotein</keyword>
<gene>
    <name evidence="8" type="ORF">F8S09_11695</name>
</gene>
<comment type="cofactor">
    <cofactor evidence="1">
        <name>FAD</name>
        <dbReference type="ChEBI" id="CHEBI:57692"/>
    </cofactor>
</comment>
<dbReference type="InterPro" id="IPR013786">
    <property type="entry name" value="AcylCoA_DH/ox_N"/>
</dbReference>
<comment type="similarity">
    <text evidence="2">Belongs to the acyl-CoA dehydrogenase family.</text>
</comment>
<dbReference type="PIRSF" id="PIRSF016578">
    <property type="entry name" value="HsaA"/>
    <property type="match status" value="1"/>
</dbReference>
<evidence type="ECO:0000256" key="3">
    <source>
        <dbReference type="ARBA" id="ARBA00022630"/>
    </source>
</evidence>
<comment type="caution">
    <text evidence="8">The sequence shown here is derived from an EMBL/GenBank/DDBJ whole genome shotgun (WGS) entry which is preliminary data.</text>
</comment>
<evidence type="ECO:0000256" key="5">
    <source>
        <dbReference type="SAM" id="MobiDB-lite"/>
    </source>
</evidence>
<dbReference type="SUPFAM" id="SSF56645">
    <property type="entry name" value="Acyl-CoA dehydrogenase NM domain-like"/>
    <property type="match status" value="1"/>
</dbReference>
<dbReference type="InterPro" id="IPR009100">
    <property type="entry name" value="AcylCoA_DH/oxidase_NM_dom_sf"/>
</dbReference>
<protein>
    <submittedName>
        <fullName evidence="8">Acyl-CoA dehydrogenase</fullName>
    </submittedName>
</protein>
<dbReference type="InterPro" id="IPR036250">
    <property type="entry name" value="AcylCo_DH-like_C"/>
</dbReference>